<dbReference type="InterPro" id="IPR003010">
    <property type="entry name" value="C-N_Hydrolase"/>
</dbReference>
<accession>A0A8D2JAD6</accession>
<protein>
    <recommendedName>
        <fullName evidence="1">CN hydrolase domain-containing protein</fullName>
    </recommendedName>
</protein>
<dbReference type="OMA" id="PFIRRFR"/>
<feature type="domain" description="CN hydrolase" evidence="1">
    <location>
        <begin position="3"/>
        <end position="74"/>
    </location>
</feature>
<proteinExistence type="predicted"/>
<dbReference type="Pfam" id="PF00795">
    <property type="entry name" value="CN_hydrolase"/>
    <property type="match status" value="1"/>
</dbReference>
<dbReference type="Ensembl" id="ENSVKKT00000006927.1">
    <property type="protein sequence ID" value="ENSVKKP00000006749.1"/>
    <property type="gene ID" value="ENSVKKG00000004889.1"/>
</dbReference>
<sequence length="74" mass="8068">DTPLVAACQLTSTPDKEGNWVACSQLVREAAQRGAGIVFLPEAFDYIGRSTEETLSLAEPLEGETVQRYARLAR</sequence>
<evidence type="ECO:0000259" key="1">
    <source>
        <dbReference type="PROSITE" id="PS50263"/>
    </source>
</evidence>
<dbReference type="PANTHER" id="PTHR23088">
    <property type="entry name" value="NITRILASE-RELATED"/>
    <property type="match status" value="1"/>
</dbReference>
<dbReference type="AlphaFoldDB" id="A0A8D2JAD6"/>
<keyword evidence="3" id="KW-1185">Reference proteome</keyword>
<organism evidence="2 3">
    <name type="scientific">Varanus komodoensis</name>
    <name type="common">Komodo dragon</name>
    <dbReference type="NCBI Taxonomy" id="61221"/>
    <lineage>
        <taxon>Eukaryota</taxon>
        <taxon>Metazoa</taxon>
        <taxon>Chordata</taxon>
        <taxon>Craniata</taxon>
        <taxon>Vertebrata</taxon>
        <taxon>Euteleostomi</taxon>
        <taxon>Lepidosauria</taxon>
        <taxon>Squamata</taxon>
        <taxon>Bifurcata</taxon>
        <taxon>Unidentata</taxon>
        <taxon>Episquamata</taxon>
        <taxon>Toxicofera</taxon>
        <taxon>Anguimorpha</taxon>
        <taxon>Paleoanguimorpha</taxon>
        <taxon>Varanoidea</taxon>
        <taxon>Varanidae</taxon>
        <taxon>Varanus</taxon>
    </lineage>
</organism>
<reference evidence="2" key="2">
    <citation type="submission" date="2025-09" db="UniProtKB">
        <authorList>
            <consortium name="Ensembl"/>
        </authorList>
    </citation>
    <scope>IDENTIFICATION</scope>
</reference>
<dbReference type="InterPro" id="IPR036526">
    <property type="entry name" value="C-N_Hydrolase_sf"/>
</dbReference>
<dbReference type="PROSITE" id="PS50263">
    <property type="entry name" value="CN_HYDROLASE"/>
    <property type="match status" value="1"/>
</dbReference>
<evidence type="ECO:0000313" key="2">
    <source>
        <dbReference type="Ensembl" id="ENSVKKP00000006749.1"/>
    </source>
</evidence>
<dbReference type="PANTHER" id="PTHR23088:SF27">
    <property type="entry name" value="DEAMINATED GLUTATHIONE AMIDASE"/>
    <property type="match status" value="1"/>
</dbReference>
<name>A0A8D2JAD6_VARKO</name>
<dbReference type="Gene3D" id="3.60.110.10">
    <property type="entry name" value="Carbon-nitrogen hydrolase"/>
    <property type="match status" value="1"/>
</dbReference>
<evidence type="ECO:0000313" key="3">
    <source>
        <dbReference type="Proteomes" id="UP000694545"/>
    </source>
</evidence>
<dbReference type="SUPFAM" id="SSF56317">
    <property type="entry name" value="Carbon-nitrogen hydrolase"/>
    <property type="match status" value="1"/>
</dbReference>
<dbReference type="Proteomes" id="UP000694545">
    <property type="component" value="Unplaced"/>
</dbReference>
<reference evidence="2" key="1">
    <citation type="submission" date="2025-08" db="UniProtKB">
        <authorList>
            <consortium name="Ensembl"/>
        </authorList>
    </citation>
    <scope>IDENTIFICATION</scope>
</reference>